<feature type="domain" description="GAG-pre-integrase" evidence="1">
    <location>
        <begin position="32"/>
        <end position="95"/>
    </location>
</feature>
<dbReference type="Proteomes" id="UP001419268">
    <property type="component" value="Unassembled WGS sequence"/>
</dbReference>
<evidence type="ECO:0000313" key="3">
    <source>
        <dbReference type="Proteomes" id="UP001419268"/>
    </source>
</evidence>
<proteinExistence type="predicted"/>
<name>A0AAP0KTG4_9MAGN</name>
<dbReference type="InterPro" id="IPR025724">
    <property type="entry name" value="GAG-pre-integrase_dom"/>
</dbReference>
<reference evidence="2 3" key="1">
    <citation type="submission" date="2024-01" db="EMBL/GenBank/DDBJ databases">
        <title>Genome assemblies of Stephania.</title>
        <authorList>
            <person name="Yang L."/>
        </authorList>
    </citation>
    <scope>NUCLEOTIDE SEQUENCE [LARGE SCALE GENOMIC DNA]</scope>
    <source>
        <strain evidence="2">JXDWG</strain>
        <tissue evidence="2">Leaf</tissue>
    </source>
</reference>
<dbReference type="AlphaFoldDB" id="A0AAP0KTG4"/>
<dbReference type="Pfam" id="PF13976">
    <property type="entry name" value="gag_pre-integrs"/>
    <property type="match status" value="1"/>
</dbReference>
<evidence type="ECO:0000259" key="1">
    <source>
        <dbReference type="Pfam" id="PF13976"/>
    </source>
</evidence>
<comment type="caution">
    <text evidence="2">The sequence shown here is derived from an EMBL/GenBank/DDBJ whole genome shotgun (WGS) entry which is preliminary data.</text>
</comment>
<dbReference type="EMBL" id="JBBNAG010000002">
    <property type="protein sequence ID" value="KAK9158413.1"/>
    <property type="molecule type" value="Genomic_DNA"/>
</dbReference>
<organism evidence="2 3">
    <name type="scientific">Stephania cephalantha</name>
    <dbReference type="NCBI Taxonomy" id="152367"/>
    <lineage>
        <taxon>Eukaryota</taxon>
        <taxon>Viridiplantae</taxon>
        <taxon>Streptophyta</taxon>
        <taxon>Embryophyta</taxon>
        <taxon>Tracheophyta</taxon>
        <taxon>Spermatophyta</taxon>
        <taxon>Magnoliopsida</taxon>
        <taxon>Ranunculales</taxon>
        <taxon>Menispermaceae</taxon>
        <taxon>Menispermoideae</taxon>
        <taxon>Cissampelideae</taxon>
        <taxon>Stephania</taxon>
    </lineage>
</organism>
<sequence>MLLLIHLSYQTALPTHDSITKEVLLQGVLKDGLYQFSPSHVPAKAFLASHQTPTLLWHLRLGHPALHTLQQIMRKNLQLQCSDVEFCSICPLGKHHAIPFSVSIR</sequence>
<evidence type="ECO:0000313" key="2">
    <source>
        <dbReference type="EMBL" id="KAK9158413.1"/>
    </source>
</evidence>
<gene>
    <name evidence="2" type="ORF">Scep_004987</name>
</gene>
<accession>A0AAP0KTG4</accession>
<keyword evidence="3" id="KW-1185">Reference proteome</keyword>
<protein>
    <recommendedName>
        <fullName evidence="1">GAG-pre-integrase domain-containing protein</fullName>
    </recommendedName>
</protein>